<evidence type="ECO:0000313" key="2">
    <source>
        <dbReference type="RefSeq" id="XP_012174859.1"/>
    </source>
</evidence>
<dbReference type="Proteomes" id="UP000835206">
    <property type="component" value="Chromosome 16"/>
</dbReference>
<dbReference type="RefSeq" id="XP_012174859.1">
    <property type="nucleotide sequence ID" value="XM_012319469.3"/>
</dbReference>
<reference evidence="2" key="1">
    <citation type="submission" date="2025-08" db="UniProtKB">
        <authorList>
            <consortium name="RefSeq"/>
        </authorList>
    </citation>
    <scope>IDENTIFICATION</scope>
</reference>
<keyword evidence="1" id="KW-1185">Reference proteome</keyword>
<dbReference type="GeneID" id="105666898"/>
<proteinExistence type="predicted"/>
<accession>A0A9B2JZ72</accession>
<name>A0A9B2JZ72_BOMTE</name>
<dbReference type="OrthoDB" id="119302at2759"/>
<dbReference type="AlphaFoldDB" id="A0A9B2JZ72"/>
<protein>
    <submittedName>
        <fullName evidence="2">Pre-rRNA-processing protein TSR1 homolog isoform X1</fullName>
    </submittedName>
</protein>
<organism evidence="1 2">
    <name type="scientific">Bombus terrestris</name>
    <name type="common">Buff-tailed bumblebee</name>
    <name type="synonym">Apis terrestris</name>
    <dbReference type="NCBI Taxonomy" id="30195"/>
    <lineage>
        <taxon>Eukaryota</taxon>
        <taxon>Metazoa</taxon>
        <taxon>Ecdysozoa</taxon>
        <taxon>Arthropoda</taxon>
        <taxon>Hexapoda</taxon>
        <taxon>Insecta</taxon>
        <taxon>Pterygota</taxon>
        <taxon>Neoptera</taxon>
        <taxon>Endopterygota</taxon>
        <taxon>Hymenoptera</taxon>
        <taxon>Apocrita</taxon>
        <taxon>Aculeata</taxon>
        <taxon>Apoidea</taxon>
        <taxon>Anthophila</taxon>
        <taxon>Apidae</taxon>
        <taxon>Bombus</taxon>
        <taxon>Bombus</taxon>
    </lineage>
</organism>
<gene>
    <name evidence="2" type="primary">LOC105666898</name>
</gene>
<dbReference type="KEGG" id="bter:105666898"/>
<sequence length="115" mass="12762">MGRHRSKGSINSEVKGNVGVKVLSKRATKNLGKSARRLQSSQIRKNKREEVLQQKRNFGGSHSAPILICLIPLQEDVDTDNILSIITKADESANITNNPCGLIHLRYNAIMINDK</sequence>
<evidence type="ECO:0000313" key="1">
    <source>
        <dbReference type="Proteomes" id="UP000835206"/>
    </source>
</evidence>